<dbReference type="CDD" id="cd00075">
    <property type="entry name" value="HATPase"/>
    <property type="match status" value="1"/>
</dbReference>
<evidence type="ECO:0000256" key="6">
    <source>
        <dbReference type="ARBA" id="ARBA00022679"/>
    </source>
</evidence>
<evidence type="ECO:0000256" key="7">
    <source>
        <dbReference type="ARBA" id="ARBA00022692"/>
    </source>
</evidence>
<dbReference type="OrthoDB" id="9786919at2"/>
<evidence type="ECO:0000256" key="11">
    <source>
        <dbReference type="ARBA" id="ARBA00022989"/>
    </source>
</evidence>
<evidence type="ECO:0000259" key="16">
    <source>
        <dbReference type="PROSITE" id="PS50885"/>
    </source>
</evidence>
<keyword evidence="13 14" id="KW-0472">Membrane</keyword>
<dbReference type="InterPro" id="IPR036097">
    <property type="entry name" value="HisK_dim/P_sf"/>
</dbReference>
<dbReference type="SUPFAM" id="SSF47384">
    <property type="entry name" value="Homodimeric domain of signal transducing histidine kinase"/>
    <property type="match status" value="1"/>
</dbReference>
<dbReference type="SUPFAM" id="SSF55874">
    <property type="entry name" value="ATPase domain of HSP90 chaperone/DNA topoisomerase II/histidine kinase"/>
    <property type="match status" value="1"/>
</dbReference>
<dbReference type="PANTHER" id="PTHR45436">
    <property type="entry name" value="SENSOR HISTIDINE KINASE YKOH"/>
    <property type="match status" value="1"/>
</dbReference>
<evidence type="ECO:0000256" key="3">
    <source>
        <dbReference type="ARBA" id="ARBA00022475"/>
    </source>
</evidence>
<evidence type="ECO:0000256" key="14">
    <source>
        <dbReference type="RuleBase" id="RU364088"/>
    </source>
</evidence>
<dbReference type="PRINTS" id="PR00344">
    <property type="entry name" value="BCTRLSENSOR"/>
</dbReference>
<keyword evidence="10 14" id="KW-0067">ATP-binding</keyword>
<keyword evidence="6 14" id="KW-0808">Transferase</keyword>
<dbReference type="EMBL" id="CP027666">
    <property type="protein sequence ID" value="AVO33281.1"/>
    <property type="molecule type" value="Genomic_DNA"/>
</dbReference>
<feature type="domain" description="HAMP" evidence="16">
    <location>
        <begin position="198"/>
        <end position="251"/>
    </location>
</feature>
<evidence type="ECO:0000256" key="4">
    <source>
        <dbReference type="ARBA" id="ARBA00022519"/>
    </source>
</evidence>
<dbReference type="InterPro" id="IPR004358">
    <property type="entry name" value="Sig_transdc_His_kin-like_C"/>
</dbReference>
<comment type="subcellular location">
    <subcellularLocation>
        <location evidence="2">Cell inner membrane</location>
        <topology evidence="2">Multi-pass membrane protein</topology>
    </subcellularLocation>
</comment>
<dbReference type="Gene3D" id="1.10.287.130">
    <property type="match status" value="1"/>
</dbReference>
<dbReference type="InterPro" id="IPR050428">
    <property type="entry name" value="TCS_sensor_his_kinase"/>
</dbReference>
<dbReference type="CDD" id="cd00082">
    <property type="entry name" value="HisKA"/>
    <property type="match status" value="1"/>
</dbReference>
<dbReference type="InterPro" id="IPR003661">
    <property type="entry name" value="HisK_dim/P_dom"/>
</dbReference>
<dbReference type="PROSITE" id="PS50109">
    <property type="entry name" value="HIS_KIN"/>
    <property type="match status" value="1"/>
</dbReference>
<dbReference type="Pfam" id="PF02518">
    <property type="entry name" value="HATPase_c"/>
    <property type="match status" value="1"/>
</dbReference>
<evidence type="ECO:0000256" key="2">
    <source>
        <dbReference type="ARBA" id="ARBA00004429"/>
    </source>
</evidence>
<comment type="function">
    <text evidence="14">Member of a two-component regulatory system.</text>
</comment>
<evidence type="ECO:0000256" key="5">
    <source>
        <dbReference type="ARBA" id="ARBA00022553"/>
    </source>
</evidence>
<evidence type="ECO:0000256" key="1">
    <source>
        <dbReference type="ARBA" id="ARBA00000085"/>
    </source>
</evidence>
<dbReference type="InterPro" id="IPR036890">
    <property type="entry name" value="HATPase_C_sf"/>
</dbReference>
<dbReference type="SMART" id="SM00387">
    <property type="entry name" value="HATPase_c"/>
    <property type="match status" value="1"/>
</dbReference>
<dbReference type="EC" id="2.7.13.3" evidence="14"/>
<dbReference type="InterPro" id="IPR003594">
    <property type="entry name" value="HATPase_dom"/>
</dbReference>
<gene>
    <name evidence="17" type="ORF">C6570_02680</name>
</gene>
<dbReference type="Proteomes" id="UP000239709">
    <property type="component" value="Chromosome"/>
</dbReference>
<keyword evidence="18" id="KW-1185">Reference proteome</keyword>
<dbReference type="GO" id="GO:0000155">
    <property type="term" value="F:phosphorelay sensor kinase activity"/>
    <property type="evidence" value="ECO:0007669"/>
    <property type="project" value="InterPro"/>
</dbReference>
<evidence type="ECO:0000313" key="17">
    <source>
        <dbReference type="EMBL" id="AVO33281.1"/>
    </source>
</evidence>
<organism evidence="17 18">
    <name type="scientific">Ottowia oryzae</name>
    <dbReference type="NCBI Taxonomy" id="2109914"/>
    <lineage>
        <taxon>Bacteria</taxon>
        <taxon>Pseudomonadati</taxon>
        <taxon>Pseudomonadota</taxon>
        <taxon>Betaproteobacteria</taxon>
        <taxon>Burkholderiales</taxon>
        <taxon>Comamonadaceae</taxon>
        <taxon>Ottowia</taxon>
    </lineage>
</organism>
<keyword evidence="8 14" id="KW-0547">Nucleotide-binding</keyword>
<dbReference type="FunFam" id="3.30.565.10:FF:000006">
    <property type="entry name" value="Sensor histidine kinase WalK"/>
    <property type="match status" value="1"/>
</dbReference>
<dbReference type="InterPro" id="IPR003660">
    <property type="entry name" value="HAMP_dom"/>
</dbReference>
<dbReference type="Pfam" id="PF00672">
    <property type="entry name" value="HAMP"/>
    <property type="match status" value="1"/>
</dbReference>
<dbReference type="SMART" id="SM00304">
    <property type="entry name" value="HAMP"/>
    <property type="match status" value="1"/>
</dbReference>
<comment type="catalytic activity">
    <reaction evidence="1 14">
        <text>ATP + protein L-histidine = ADP + protein N-phospho-L-histidine.</text>
        <dbReference type="EC" id="2.7.13.3"/>
    </reaction>
</comment>
<dbReference type="SUPFAM" id="SSF158472">
    <property type="entry name" value="HAMP domain-like"/>
    <property type="match status" value="1"/>
</dbReference>
<dbReference type="PANTHER" id="PTHR45436:SF15">
    <property type="entry name" value="SENSOR HISTIDINE KINASE CUSS"/>
    <property type="match status" value="1"/>
</dbReference>
<proteinExistence type="predicted"/>
<dbReference type="Gene3D" id="3.30.565.10">
    <property type="entry name" value="Histidine kinase-like ATPase, C-terminal domain"/>
    <property type="match status" value="1"/>
</dbReference>
<dbReference type="InterPro" id="IPR048590">
    <property type="entry name" value="CusS-like_sensor"/>
</dbReference>
<name>A0A2S0MBW1_9BURK</name>
<keyword evidence="11 14" id="KW-1133">Transmembrane helix</keyword>
<dbReference type="Pfam" id="PF00512">
    <property type="entry name" value="HisKA"/>
    <property type="match status" value="1"/>
</dbReference>
<evidence type="ECO:0000259" key="15">
    <source>
        <dbReference type="PROSITE" id="PS50109"/>
    </source>
</evidence>
<keyword evidence="3 14" id="KW-1003">Cell membrane</keyword>
<sequence length="482" mass="51805">MNTQRTPTPRPPGASLSTRLTLLFALVASAALALLGGVTLLALNLHFEAQDRDILQAHLQQARHLLARVDNTGALAALPADLSAAFGTQKDLAVRVQGAYAQPLFEQHSEAQMPPALMAHPATAPPAPLITWREGRNAWRGSAMVMPLPMPGAAPLTVAMALDIRHHEAFTTSFRRALIGYVLLAALACALLGSWVVRRGLRPLLLMRAQAERIGAGQLDARMPVQEAPIELAELAATLNAMLARLESAFARLSTYSSDIAHELRTPLSNLMTQTHVALAQPRDAAAYREVLASNAEELERLSRTVADMLFLAQAEHGELLPSRQPVALGAEVRALFDFYEALAEDRGIALRLQGDGTVLGDSLMLRRAIGNLLSNALRYTPRGGAIDVTIAPRDGQVVLRVRNDGTPIAAEALPRLFERFYRAEPDRSHAQGQGDGAGLGLAITQAIVQAHGGRISASAEANGNVMEIVLPEQRAQPVQNW</sequence>
<dbReference type="CDD" id="cd06225">
    <property type="entry name" value="HAMP"/>
    <property type="match status" value="1"/>
</dbReference>
<accession>A0A2S0MBW1</accession>
<dbReference type="InterPro" id="IPR005467">
    <property type="entry name" value="His_kinase_dom"/>
</dbReference>
<protein>
    <recommendedName>
        <fullName evidence="14">Sensor protein</fullName>
        <ecNumber evidence="14">2.7.13.3</ecNumber>
    </recommendedName>
</protein>
<reference evidence="17 18" key="1">
    <citation type="submission" date="2018-03" db="EMBL/GenBank/DDBJ databases">
        <title>Genome sequencing of Ottowia sp.</title>
        <authorList>
            <person name="Kim S.-J."/>
            <person name="Heo J."/>
            <person name="Kwon S.-W."/>
        </authorList>
    </citation>
    <scope>NUCLEOTIDE SEQUENCE [LARGE SCALE GENOMIC DNA]</scope>
    <source>
        <strain evidence="17 18">KADR8-3</strain>
    </source>
</reference>
<dbReference type="AlphaFoldDB" id="A0A2S0MBW1"/>
<evidence type="ECO:0000256" key="13">
    <source>
        <dbReference type="ARBA" id="ARBA00023136"/>
    </source>
</evidence>
<evidence type="ECO:0000256" key="12">
    <source>
        <dbReference type="ARBA" id="ARBA00023012"/>
    </source>
</evidence>
<dbReference type="PROSITE" id="PS50885">
    <property type="entry name" value="HAMP"/>
    <property type="match status" value="1"/>
</dbReference>
<dbReference type="Pfam" id="PF21085">
    <property type="entry name" value="CusS"/>
    <property type="match status" value="1"/>
</dbReference>
<feature type="transmembrane region" description="Helical" evidence="14">
    <location>
        <begin position="20"/>
        <end position="43"/>
    </location>
</feature>
<feature type="transmembrane region" description="Helical" evidence="14">
    <location>
        <begin position="174"/>
        <end position="197"/>
    </location>
</feature>
<feature type="domain" description="Histidine kinase" evidence="15">
    <location>
        <begin position="259"/>
        <end position="475"/>
    </location>
</feature>
<dbReference type="SMART" id="SM00388">
    <property type="entry name" value="HisKA"/>
    <property type="match status" value="1"/>
</dbReference>
<dbReference type="NCBIfam" id="TIGR01386">
    <property type="entry name" value="cztS_silS_copS"/>
    <property type="match status" value="1"/>
</dbReference>
<evidence type="ECO:0000256" key="9">
    <source>
        <dbReference type="ARBA" id="ARBA00022777"/>
    </source>
</evidence>
<dbReference type="GO" id="GO:0005886">
    <property type="term" value="C:plasma membrane"/>
    <property type="evidence" value="ECO:0007669"/>
    <property type="project" value="UniProtKB-SubCell"/>
</dbReference>
<keyword evidence="4 14" id="KW-0997">Cell inner membrane</keyword>
<evidence type="ECO:0000256" key="10">
    <source>
        <dbReference type="ARBA" id="ARBA00022840"/>
    </source>
</evidence>
<evidence type="ECO:0000313" key="18">
    <source>
        <dbReference type="Proteomes" id="UP000239709"/>
    </source>
</evidence>
<dbReference type="RefSeq" id="WP_106701823.1">
    <property type="nucleotide sequence ID" value="NZ_CP027666.1"/>
</dbReference>
<dbReference type="Gene3D" id="6.10.340.10">
    <property type="match status" value="1"/>
</dbReference>
<keyword evidence="12 14" id="KW-0902">Two-component regulatory system</keyword>
<keyword evidence="9 14" id="KW-0418">Kinase</keyword>
<keyword evidence="5" id="KW-0597">Phosphoprotein</keyword>
<keyword evidence="7 14" id="KW-0812">Transmembrane</keyword>
<dbReference type="KEGG" id="otk:C6570_02680"/>
<dbReference type="GO" id="GO:0005524">
    <property type="term" value="F:ATP binding"/>
    <property type="evidence" value="ECO:0007669"/>
    <property type="project" value="UniProtKB-KW"/>
</dbReference>
<dbReference type="InterPro" id="IPR006290">
    <property type="entry name" value="CztS_silS_copS"/>
</dbReference>
<evidence type="ECO:0000256" key="8">
    <source>
        <dbReference type="ARBA" id="ARBA00022741"/>
    </source>
</evidence>